<dbReference type="PANTHER" id="PTHR13924">
    <property type="entry name" value="TRANSFORMING ACIDIC COILED-COIL CONTAINING PROTEIN 1/2"/>
    <property type="match status" value="1"/>
</dbReference>
<organism evidence="10 11">
    <name type="scientific">Brassicogethes aeneus</name>
    <name type="common">Rape pollen beetle</name>
    <name type="synonym">Meligethes aeneus</name>
    <dbReference type="NCBI Taxonomy" id="1431903"/>
    <lineage>
        <taxon>Eukaryota</taxon>
        <taxon>Metazoa</taxon>
        <taxon>Ecdysozoa</taxon>
        <taxon>Arthropoda</taxon>
        <taxon>Hexapoda</taxon>
        <taxon>Insecta</taxon>
        <taxon>Pterygota</taxon>
        <taxon>Neoptera</taxon>
        <taxon>Endopterygota</taxon>
        <taxon>Coleoptera</taxon>
        <taxon>Polyphaga</taxon>
        <taxon>Cucujiformia</taxon>
        <taxon>Nitidulidae</taxon>
        <taxon>Meligethinae</taxon>
        <taxon>Brassicogethes</taxon>
    </lineage>
</organism>
<gene>
    <name evidence="10" type="ORF">MELIAE_LOCUS11512</name>
</gene>
<dbReference type="InterPro" id="IPR007707">
    <property type="entry name" value="TACC_C"/>
</dbReference>
<keyword evidence="4" id="KW-0597">Phosphoprotein</keyword>
<keyword evidence="5 7" id="KW-0175">Coiled coil</keyword>
<dbReference type="Proteomes" id="UP001154078">
    <property type="component" value="Chromosome 8"/>
</dbReference>
<keyword evidence="11" id="KW-1185">Reference proteome</keyword>
<dbReference type="EMBL" id="OV121139">
    <property type="protein sequence ID" value="CAH0562386.1"/>
    <property type="molecule type" value="Genomic_DNA"/>
</dbReference>
<evidence type="ECO:0000256" key="3">
    <source>
        <dbReference type="ARBA" id="ARBA00022490"/>
    </source>
</evidence>
<dbReference type="GO" id="GO:0007052">
    <property type="term" value="P:mitotic spindle organization"/>
    <property type="evidence" value="ECO:0007669"/>
    <property type="project" value="InterPro"/>
</dbReference>
<feature type="region of interest" description="Disordered" evidence="8">
    <location>
        <begin position="1"/>
        <end position="29"/>
    </location>
</feature>
<dbReference type="GO" id="GO:0005856">
    <property type="term" value="C:cytoskeleton"/>
    <property type="evidence" value="ECO:0007669"/>
    <property type="project" value="UniProtKB-SubCell"/>
</dbReference>
<evidence type="ECO:0000256" key="2">
    <source>
        <dbReference type="ARBA" id="ARBA00009423"/>
    </source>
</evidence>
<proteinExistence type="inferred from homology"/>
<evidence type="ECO:0000256" key="8">
    <source>
        <dbReference type="SAM" id="MobiDB-lite"/>
    </source>
</evidence>
<evidence type="ECO:0000313" key="10">
    <source>
        <dbReference type="EMBL" id="CAH0562386.1"/>
    </source>
</evidence>
<dbReference type="InterPro" id="IPR039915">
    <property type="entry name" value="TACC"/>
</dbReference>
<evidence type="ECO:0000313" key="11">
    <source>
        <dbReference type="Proteomes" id="UP001154078"/>
    </source>
</evidence>
<feature type="compositionally biased region" description="Polar residues" evidence="8">
    <location>
        <begin position="236"/>
        <end position="252"/>
    </location>
</feature>
<feature type="region of interest" description="Disordered" evidence="8">
    <location>
        <begin position="422"/>
        <end position="443"/>
    </location>
</feature>
<feature type="domain" description="Transforming acidic coiled-coil-containing protein C-terminal" evidence="9">
    <location>
        <begin position="817"/>
        <end position="1006"/>
    </location>
</feature>
<dbReference type="GO" id="GO:0005737">
    <property type="term" value="C:cytoplasm"/>
    <property type="evidence" value="ECO:0007669"/>
    <property type="project" value="TreeGrafter"/>
</dbReference>
<protein>
    <recommendedName>
        <fullName evidence="9">Transforming acidic coiled-coil-containing protein C-terminal domain-containing protein</fullName>
    </recommendedName>
</protein>
<accession>A0A9P0FNR5</accession>
<evidence type="ECO:0000256" key="6">
    <source>
        <dbReference type="ARBA" id="ARBA00023212"/>
    </source>
</evidence>
<feature type="region of interest" description="Disordered" evidence="8">
    <location>
        <begin position="334"/>
        <end position="384"/>
    </location>
</feature>
<feature type="coiled-coil region" evidence="7">
    <location>
        <begin position="770"/>
        <end position="868"/>
    </location>
</feature>
<dbReference type="Pfam" id="PF05010">
    <property type="entry name" value="TACC_C"/>
    <property type="match status" value="1"/>
</dbReference>
<dbReference type="PANTHER" id="PTHR13924:SF10">
    <property type="entry name" value="TRANSFORMING ACIDIC COILED-COIL PROTEIN, ISOFORM K"/>
    <property type="match status" value="1"/>
</dbReference>
<feature type="region of interest" description="Disordered" evidence="8">
    <location>
        <begin position="236"/>
        <end position="263"/>
    </location>
</feature>
<feature type="compositionally biased region" description="Basic and acidic residues" evidence="8">
    <location>
        <begin position="1"/>
        <end position="15"/>
    </location>
</feature>
<evidence type="ECO:0000256" key="5">
    <source>
        <dbReference type="ARBA" id="ARBA00023054"/>
    </source>
</evidence>
<feature type="coiled-coil region" evidence="7">
    <location>
        <begin position="975"/>
        <end position="1009"/>
    </location>
</feature>
<evidence type="ECO:0000259" key="9">
    <source>
        <dbReference type="Pfam" id="PF05010"/>
    </source>
</evidence>
<sequence length="1011" mass="113517">MEARSPLKEINRHNLNETTNTMKPMESVKDDRTINVNLIKTDQENGASGANANKNQQLDSLTNPLKIDIGNETNLSLVEDGLLSDSDDFQSISPINKEDELLLNTPLRKLPSAVTEGVYLSPAAIIRVNSFNHKNNPTNLGLELEHIEKKLDRDSVQEIDNKLIIIPKTPLGKLGSASDDIYYTPSAKSSEGYDLNSTVVKETGKPENVSSDVFFTPVAVKATEILDKTFEVQESTENIENFSTTPTNNQADSGLELSHSEEPNLNKTANKLESFYVNEKPEKSVLNITHEKLFIEEAKSLLNVTQEYIPPITLESATDNKEEAKHNILEHLEVKEEPKSEKSVLNTSQEKISTSPITLSTASEDKSEESNFSQTLPKEEPKLENLNQTFEAVKKDLHTTPEKIECTLAINSVLNITQEKISASEDTSESHKTDQTEEANLNKTSTLLQSEVNEEPIFEKNASNTKQEKISVSTTTIESAALEDKSGEANLIQTLSKEEPKLVNNTSEKVDLNQTFEAVKITSNITQEKIPVSTTIESAASEDTSGEANFSQTLSKEEPKVDLNQTFEEVKIASNITQEKIPVSTTTIESAASEDTSGEANFSKTLSKEKPKLVNNTSERVNLNQTFEAVKKDLHTSVINSIVSPPLPGNKIYSAIPKTEDINKVDPKEPKSEDIEIENLNRTFEAEKVLKPDSKEVTPTVTDSLEFKNSEKILTQDTADSCKHHQLEVKDLKDKKEEDVTLPAVNLVDSKIQKMAELTTEQQREIADLKFQLQQARASLELEIRQKEEIVIKTQAERNDFKSEIKELNEMLKEKSKILENNLENGGSKDKELEEQVKEGKEKAAQMAHELKKREAQHMKLMEEYENNFSTKVSEQDKLLEVHQTAKMHLANLEFSFSDVHKKYERLKVVLEGYKSNETSLKLTVAMAQNNLKKADERYESLKHYAKAQIDKSNKEIQLQKKHYEDKQVQISAINKRLEIKCKSLESSLEQKTSECQQLAALCDQLTGKNM</sequence>
<comment type="subcellular location">
    <subcellularLocation>
        <location evidence="1">Cytoplasm</location>
        <location evidence="1">Cytoskeleton</location>
    </subcellularLocation>
</comment>
<feature type="compositionally biased region" description="Polar residues" evidence="8">
    <location>
        <begin position="345"/>
        <end position="362"/>
    </location>
</feature>
<reference evidence="10" key="1">
    <citation type="submission" date="2021-12" db="EMBL/GenBank/DDBJ databases">
        <authorList>
            <person name="King R."/>
        </authorList>
    </citation>
    <scope>NUCLEOTIDE SEQUENCE</scope>
</reference>
<dbReference type="Gene3D" id="1.20.5.1700">
    <property type="match status" value="1"/>
</dbReference>
<name>A0A9P0FNR5_BRAAE</name>
<keyword evidence="3" id="KW-0963">Cytoplasm</keyword>
<comment type="similarity">
    <text evidence="2">Belongs to the TACC family.</text>
</comment>
<evidence type="ECO:0000256" key="4">
    <source>
        <dbReference type="ARBA" id="ARBA00022553"/>
    </source>
</evidence>
<dbReference type="AlphaFoldDB" id="A0A9P0FNR5"/>
<evidence type="ECO:0000256" key="7">
    <source>
        <dbReference type="SAM" id="Coils"/>
    </source>
</evidence>
<keyword evidence="6" id="KW-0206">Cytoskeleton</keyword>
<evidence type="ECO:0000256" key="1">
    <source>
        <dbReference type="ARBA" id="ARBA00004245"/>
    </source>
</evidence>